<gene>
    <name evidence="2" type="ORF">DPMN_047234</name>
</gene>
<accession>A0A9D4I1A8</accession>
<reference evidence="2" key="1">
    <citation type="journal article" date="2019" name="bioRxiv">
        <title>The Genome of the Zebra Mussel, Dreissena polymorpha: A Resource for Invasive Species Research.</title>
        <authorList>
            <person name="McCartney M.A."/>
            <person name="Auch B."/>
            <person name="Kono T."/>
            <person name="Mallez S."/>
            <person name="Zhang Y."/>
            <person name="Obille A."/>
            <person name="Becker A."/>
            <person name="Abrahante J.E."/>
            <person name="Garbe J."/>
            <person name="Badalamenti J.P."/>
            <person name="Herman A."/>
            <person name="Mangelson H."/>
            <person name="Liachko I."/>
            <person name="Sullivan S."/>
            <person name="Sone E.D."/>
            <person name="Koren S."/>
            <person name="Silverstein K.A.T."/>
            <person name="Beckman K.B."/>
            <person name="Gohl D.M."/>
        </authorList>
    </citation>
    <scope>NUCLEOTIDE SEQUENCE</scope>
    <source>
        <strain evidence="2">Duluth1</strain>
        <tissue evidence="2">Whole animal</tissue>
    </source>
</reference>
<evidence type="ECO:0000313" key="3">
    <source>
        <dbReference type="Proteomes" id="UP000828390"/>
    </source>
</evidence>
<evidence type="ECO:0000256" key="1">
    <source>
        <dbReference type="SAM" id="MobiDB-lite"/>
    </source>
</evidence>
<protein>
    <submittedName>
        <fullName evidence="2">Uncharacterized protein</fullName>
    </submittedName>
</protein>
<evidence type="ECO:0000313" key="2">
    <source>
        <dbReference type="EMBL" id="KAH3740528.1"/>
    </source>
</evidence>
<dbReference type="Proteomes" id="UP000828390">
    <property type="component" value="Unassembled WGS sequence"/>
</dbReference>
<dbReference type="AlphaFoldDB" id="A0A9D4I1A8"/>
<feature type="region of interest" description="Disordered" evidence="1">
    <location>
        <begin position="94"/>
        <end position="114"/>
    </location>
</feature>
<feature type="compositionally biased region" description="Polar residues" evidence="1">
    <location>
        <begin position="104"/>
        <end position="114"/>
    </location>
</feature>
<name>A0A9D4I1A8_DREPO</name>
<proteinExistence type="predicted"/>
<organism evidence="2 3">
    <name type="scientific">Dreissena polymorpha</name>
    <name type="common">Zebra mussel</name>
    <name type="synonym">Mytilus polymorpha</name>
    <dbReference type="NCBI Taxonomy" id="45954"/>
    <lineage>
        <taxon>Eukaryota</taxon>
        <taxon>Metazoa</taxon>
        <taxon>Spiralia</taxon>
        <taxon>Lophotrochozoa</taxon>
        <taxon>Mollusca</taxon>
        <taxon>Bivalvia</taxon>
        <taxon>Autobranchia</taxon>
        <taxon>Heteroconchia</taxon>
        <taxon>Euheterodonta</taxon>
        <taxon>Imparidentia</taxon>
        <taxon>Neoheterodontei</taxon>
        <taxon>Myida</taxon>
        <taxon>Dreissenoidea</taxon>
        <taxon>Dreissenidae</taxon>
        <taxon>Dreissena</taxon>
    </lineage>
</organism>
<reference evidence="2" key="2">
    <citation type="submission" date="2020-11" db="EMBL/GenBank/DDBJ databases">
        <authorList>
            <person name="McCartney M.A."/>
            <person name="Auch B."/>
            <person name="Kono T."/>
            <person name="Mallez S."/>
            <person name="Becker A."/>
            <person name="Gohl D.M."/>
            <person name="Silverstein K.A.T."/>
            <person name="Koren S."/>
            <person name="Bechman K.B."/>
            <person name="Herman A."/>
            <person name="Abrahante J.E."/>
            <person name="Garbe J."/>
        </authorList>
    </citation>
    <scope>NUCLEOTIDE SEQUENCE</scope>
    <source>
        <strain evidence="2">Duluth1</strain>
        <tissue evidence="2">Whole animal</tissue>
    </source>
</reference>
<dbReference type="EMBL" id="JAIWYP010000011">
    <property type="protein sequence ID" value="KAH3740528.1"/>
    <property type="molecule type" value="Genomic_DNA"/>
</dbReference>
<comment type="caution">
    <text evidence="2">The sequence shown here is derived from an EMBL/GenBank/DDBJ whole genome shotgun (WGS) entry which is preliminary data.</text>
</comment>
<keyword evidence="3" id="KW-1185">Reference proteome</keyword>
<sequence>MDMVSALRPGVTGSIPSLTLWIWCPPCDQEVTGSIHSVTLWIWCPPCDQKVTGSIPSVTLWIWCPPSDQKVTGLIPSVTLWIWCPPCDQEVMGSTDRETDRPTCTKQYTPSSSKGGIKVRINAFRCYCLLGWKGIHSADWRYVSQSCIVCSEVINH</sequence>